<comment type="caution">
    <text evidence="2">The sequence shown here is derived from an EMBL/GenBank/DDBJ whole genome shotgun (WGS) entry which is preliminary data.</text>
</comment>
<feature type="signal peptide" evidence="1">
    <location>
        <begin position="1"/>
        <end position="20"/>
    </location>
</feature>
<evidence type="ECO:0008006" key="4">
    <source>
        <dbReference type="Google" id="ProtNLM"/>
    </source>
</evidence>
<protein>
    <recommendedName>
        <fullName evidence="4">Por secretion system C-terminal sorting domain-containing protein</fullName>
    </recommendedName>
</protein>
<dbReference type="EMBL" id="JASJOU010000005">
    <property type="protein sequence ID" value="MDJ1502325.1"/>
    <property type="molecule type" value="Genomic_DNA"/>
</dbReference>
<gene>
    <name evidence="2" type="ORF">QNI22_16790</name>
</gene>
<sequence>MKKSIILAVLAIAVNASVFATDNLDNAKGTASAVLTTTARPNVFNLVYSSAKSGLVKVTIKNQDNNVVLEDEVFSSKGFIRPYNFTGMPAGNYNVLITDAAGKTELAVAYSNAVVNAVRKAEFKSLEEGKYQLRLVGNTADAVEVSIYDKFGQAVHSEVLTQKGSFTRVYDLSKLKAKNLTFEVKAAGQVVNRVQL</sequence>
<dbReference type="RefSeq" id="WP_314512311.1">
    <property type="nucleotide sequence ID" value="NZ_JASJOU010000005.1"/>
</dbReference>
<organism evidence="2 3">
    <name type="scientific">Xanthocytophaga agilis</name>
    <dbReference type="NCBI Taxonomy" id="3048010"/>
    <lineage>
        <taxon>Bacteria</taxon>
        <taxon>Pseudomonadati</taxon>
        <taxon>Bacteroidota</taxon>
        <taxon>Cytophagia</taxon>
        <taxon>Cytophagales</taxon>
        <taxon>Rhodocytophagaceae</taxon>
        <taxon>Xanthocytophaga</taxon>
    </lineage>
</organism>
<proteinExistence type="predicted"/>
<keyword evidence="3" id="KW-1185">Reference proteome</keyword>
<feature type="chain" id="PRO_5042111464" description="Por secretion system C-terminal sorting domain-containing protein" evidence="1">
    <location>
        <begin position="21"/>
        <end position="196"/>
    </location>
</feature>
<evidence type="ECO:0000256" key="1">
    <source>
        <dbReference type="SAM" id="SignalP"/>
    </source>
</evidence>
<keyword evidence="1" id="KW-0732">Signal</keyword>
<dbReference type="AlphaFoldDB" id="A0AAE3R379"/>
<reference evidence="2" key="1">
    <citation type="submission" date="2023-05" db="EMBL/GenBank/DDBJ databases">
        <authorList>
            <person name="Zhang X."/>
        </authorList>
    </citation>
    <scope>NUCLEOTIDE SEQUENCE</scope>
    <source>
        <strain evidence="2">BD1B2-1</strain>
    </source>
</reference>
<evidence type="ECO:0000313" key="2">
    <source>
        <dbReference type="EMBL" id="MDJ1502325.1"/>
    </source>
</evidence>
<evidence type="ECO:0000313" key="3">
    <source>
        <dbReference type="Proteomes" id="UP001232063"/>
    </source>
</evidence>
<name>A0AAE3R379_9BACT</name>
<dbReference type="Proteomes" id="UP001232063">
    <property type="component" value="Unassembled WGS sequence"/>
</dbReference>
<accession>A0AAE3R379</accession>